<protein>
    <submittedName>
        <fullName evidence="1">Uncharacterized protein</fullName>
    </submittedName>
</protein>
<sequence length="63" mass="6624">MLSLTDNELIICATRTGAFGVRVIQPNEISDFSTGAAGAGNENHACMTVTDGAERRGLEQGKQ</sequence>
<evidence type="ECO:0000313" key="1">
    <source>
        <dbReference type="EMBL" id="EAQ11254.1"/>
    </source>
</evidence>
<keyword evidence="2" id="KW-1185">Reference proteome</keyword>
<dbReference type="EMBL" id="AAMT01000017">
    <property type="protein sequence ID" value="EAQ11254.1"/>
    <property type="molecule type" value="Genomic_DNA"/>
</dbReference>
<dbReference type="Proteomes" id="UP000002931">
    <property type="component" value="Unassembled WGS sequence"/>
</dbReference>
<dbReference type="HOGENOM" id="CLU_2880579_0_0_5"/>
<evidence type="ECO:0000313" key="2">
    <source>
        <dbReference type="Proteomes" id="UP000002931"/>
    </source>
</evidence>
<dbReference type="RefSeq" id="WP_008329031.1">
    <property type="nucleotide sequence ID" value="NZ_CH902578.1"/>
</dbReference>
<dbReference type="AlphaFoldDB" id="A3VKD0"/>
<accession>A3VKD0</accession>
<comment type="caution">
    <text evidence="1">The sequence shown here is derived from an EMBL/GenBank/DDBJ whole genome shotgun (WGS) entry which is preliminary data.</text>
</comment>
<reference evidence="1 2" key="1">
    <citation type="journal article" date="2010" name="J. Bacteriol.">
        <title>Genome sequences of Pelagibaca bermudensis HTCC2601T and Maritimibacter alkaliphilus HTCC2654T, the type strains of two marine Roseobacter genera.</title>
        <authorList>
            <person name="Thrash J.C."/>
            <person name="Cho J.C."/>
            <person name="Ferriera S."/>
            <person name="Johnson J."/>
            <person name="Vergin K.L."/>
            <person name="Giovannoni S.J."/>
        </authorList>
    </citation>
    <scope>NUCLEOTIDE SEQUENCE [LARGE SCALE GENOMIC DNA]</scope>
    <source>
        <strain evidence="1 2">HTCC2654</strain>
    </source>
</reference>
<gene>
    <name evidence="1" type="ORF">RB2654_04476</name>
</gene>
<organism evidence="1 2">
    <name type="scientific">Maritimibacter alkaliphilus HTCC2654</name>
    <dbReference type="NCBI Taxonomy" id="314271"/>
    <lineage>
        <taxon>Bacteria</taxon>
        <taxon>Pseudomonadati</taxon>
        <taxon>Pseudomonadota</taxon>
        <taxon>Alphaproteobacteria</taxon>
        <taxon>Rhodobacterales</taxon>
        <taxon>Roseobacteraceae</taxon>
        <taxon>Maritimibacter</taxon>
    </lineage>
</organism>
<name>A3VKD0_9RHOB</name>
<proteinExistence type="predicted"/>